<organism evidence="1 2">
    <name type="scientific">Marchantia polymorpha</name>
    <name type="common">Common liverwort</name>
    <name type="synonym">Marchantia aquatica</name>
    <dbReference type="NCBI Taxonomy" id="3197"/>
    <lineage>
        <taxon>Eukaryota</taxon>
        <taxon>Viridiplantae</taxon>
        <taxon>Streptophyta</taxon>
        <taxon>Embryophyta</taxon>
        <taxon>Marchantiophyta</taxon>
        <taxon>Marchantiopsida</taxon>
        <taxon>Marchantiidae</taxon>
        <taxon>Marchantiales</taxon>
        <taxon>Marchantiaceae</taxon>
        <taxon>Marchantia</taxon>
    </lineage>
</organism>
<evidence type="ECO:0000313" key="1">
    <source>
        <dbReference type="EMBL" id="PTQ43251.1"/>
    </source>
</evidence>
<protein>
    <submittedName>
        <fullName evidence="1">Uncharacterized protein</fullName>
    </submittedName>
</protein>
<reference evidence="2" key="1">
    <citation type="journal article" date="2017" name="Cell">
        <title>Insights into land plant evolution garnered from the Marchantia polymorpha genome.</title>
        <authorList>
            <person name="Bowman J.L."/>
            <person name="Kohchi T."/>
            <person name="Yamato K.T."/>
            <person name="Jenkins J."/>
            <person name="Shu S."/>
            <person name="Ishizaki K."/>
            <person name="Yamaoka S."/>
            <person name="Nishihama R."/>
            <person name="Nakamura Y."/>
            <person name="Berger F."/>
            <person name="Adam C."/>
            <person name="Aki S.S."/>
            <person name="Althoff F."/>
            <person name="Araki T."/>
            <person name="Arteaga-Vazquez M.A."/>
            <person name="Balasubrmanian S."/>
            <person name="Barry K."/>
            <person name="Bauer D."/>
            <person name="Boehm C.R."/>
            <person name="Briginshaw L."/>
            <person name="Caballero-Perez J."/>
            <person name="Catarino B."/>
            <person name="Chen F."/>
            <person name="Chiyoda S."/>
            <person name="Chovatia M."/>
            <person name="Davies K.M."/>
            <person name="Delmans M."/>
            <person name="Demura T."/>
            <person name="Dierschke T."/>
            <person name="Dolan L."/>
            <person name="Dorantes-Acosta A.E."/>
            <person name="Eklund D.M."/>
            <person name="Florent S.N."/>
            <person name="Flores-Sandoval E."/>
            <person name="Fujiyama A."/>
            <person name="Fukuzawa H."/>
            <person name="Galik B."/>
            <person name="Grimanelli D."/>
            <person name="Grimwood J."/>
            <person name="Grossniklaus U."/>
            <person name="Hamada T."/>
            <person name="Haseloff J."/>
            <person name="Hetherington A.J."/>
            <person name="Higo A."/>
            <person name="Hirakawa Y."/>
            <person name="Hundley H.N."/>
            <person name="Ikeda Y."/>
            <person name="Inoue K."/>
            <person name="Inoue S.I."/>
            <person name="Ishida S."/>
            <person name="Jia Q."/>
            <person name="Kakita M."/>
            <person name="Kanazawa T."/>
            <person name="Kawai Y."/>
            <person name="Kawashima T."/>
            <person name="Kennedy M."/>
            <person name="Kinose K."/>
            <person name="Kinoshita T."/>
            <person name="Kohara Y."/>
            <person name="Koide E."/>
            <person name="Komatsu K."/>
            <person name="Kopischke S."/>
            <person name="Kubo M."/>
            <person name="Kyozuka J."/>
            <person name="Lagercrantz U."/>
            <person name="Lin S.S."/>
            <person name="Lindquist E."/>
            <person name="Lipzen A.M."/>
            <person name="Lu C.W."/>
            <person name="De Luna E."/>
            <person name="Martienssen R.A."/>
            <person name="Minamino N."/>
            <person name="Mizutani M."/>
            <person name="Mizutani M."/>
            <person name="Mochizuki N."/>
            <person name="Monte I."/>
            <person name="Mosher R."/>
            <person name="Nagasaki H."/>
            <person name="Nakagami H."/>
            <person name="Naramoto S."/>
            <person name="Nishitani K."/>
            <person name="Ohtani M."/>
            <person name="Okamoto T."/>
            <person name="Okumura M."/>
            <person name="Phillips J."/>
            <person name="Pollak B."/>
            <person name="Reinders A."/>
            <person name="Rovekamp M."/>
            <person name="Sano R."/>
            <person name="Sawa S."/>
            <person name="Schmid M.W."/>
            <person name="Shirakawa M."/>
            <person name="Solano R."/>
            <person name="Spunde A."/>
            <person name="Suetsugu N."/>
            <person name="Sugano S."/>
            <person name="Sugiyama A."/>
            <person name="Sun R."/>
            <person name="Suzuki Y."/>
            <person name="Takenaka M."/>
            <person name="Takezawa D."/>
            <person name="Tomogane H."/>
            <person name="Tsuzuki M."/>
            <person name="Ueda T."/>
            <person name="Umeda M."/>
            <person name="Ward J.M."/>
            <person name="Watanabe Y."/>
            <person name="Yazaki K."/>
            <person name="Yokoyama R."/>
            <person name="Yoshitake Y."/>
            <person name="Yotsui I."/>
            <person name="Zachgo S."/>
            <person name="Schmutz J."/>
        </authorList>
    </citation>
    <scope>NUCLEOTIDE SEQUENCE [LARGE SCALE GENOMIC DNA]</scope>
    <source>
        <strain evidence="2">Tak-1</strain>
    </source>
</reference>
<evidence type="ECO:0000313" key="2">
    <source>
        <dbReference type="Proteomes" id="UP000244005"/>
    </source>
</evidence>
<dbReference type="EMBL" id="KZ772698">
    <property type="protein sequence ID" value="PTQ43251.1"/>
    <property type="molecule type" value="Genomic_DNA"/>
</dbReference>
<keyword evidence="2" id="KW-1185">Reference proteome</keyword>
<dbReference type="Gramene" id="Mp2g12500.1">
    <property type="protein sequence ID" value="Mp2g12500.1.cds1"/>
    <property type="gene ID" value="Mp2g12500"/>
</dbReference>
<dbReference type="AlphaFoldDB" id="A0A2R6XAV7"/>
<name>A0A2R6XAV7_MARPO</name>
<gene>
    <name evidence="1" type="ORF">MARPO_0026s0121</name>
</gene>
<proteinExistence type="predicted"/>
<accession>A0A2R6XAV7</accession>
<dbReference type="Proteomes" id="UP000244005">
    <property type="component" value="Unassembled WGS sequence"/>
</dbReference>
<sequence length="78" mass="9264">MSNSSLEEDSNGLFSDHHSDHYLRSETYFLKHLRRAKRQTCRLREILTIILRTVCNALYVICFIRPLSHQTSSRRIEV</sequence>